<feature type="domain" description="Peptidase M16 C-terminal" evidence="4">
    <location>
        <begin position="177"/>
        <end position="362"/>
    </location>
</feature>
<dbReference type="Proteomes" id="UP000242444">
    <property type="component" value="Unassembled WGS sequence"/>
</dbReference>
<keyword evidence="6" id="KW-1185">Reference proteome</keyword>
<dbReference type="EMBL" id="NKYE01000007">
    <property type="protein sequence ID" value="OZM72620.1"/>
    <property type="molecule type" value="Genomic_DNA"/>
</dbReference>
<evidence type="ECO:0000313" key="5">
    <source>
        <dbReference type="EMBL" id="OZM72620.1"/>
    </source>
</evidence>
<dbReference type="OrthoDB" id="9811314at2"/>
<comment type="similarity">
    <text evidence="1">Belongs to the peptidase M16 family.</text>
</comment>
<dbReference type="SUPFAM" id="SSF63411">
    <property type="entry name" value="LuxS/MPP-like metallohydrolase"/>
    <property type="match status" value="2"/>
</dbReference>
<reference evidence="5 6" key="1">
    <citation type="submission" date="2017-07" db="EMBL/GenBank/DDBJ databases">
        <title>Amycolatopsis antarcticus sp. nov., isolated from the surface of an Antarcticus brown macroalga.</title>
        <authorList>
            <person name="Wang J."/>
            <person name="Leiva S."/>
            <person name="Huang J."/>
            <person name="Huang Y."/>
        </authorList>
    </citation>
    <scope>NUCLEOTIDE SEQUENCE [LARGE SCALE GENOMIC DNA]</scope>
    <source>
        <strain evidence="5 6">AU-G6</strain>
    </source>
</reference>
<accession>A0A263D2E0</accession>
<dbReference type="Pfam" id="PF00675">
    <property type="entry name" value="Peptidase_M16"/>
    <property type="match status" value="1"/>
</dbReference>
<dbReference type="GO" id="GO:0046872">
    <property type="term" value="F:metal ion binding"/>
    <property type="evidence" value="ECO:0007669"/>
    <property type="project" value="InterPro"/>
</dbReference>
<dbReference type="InParanoid" id="A0A263D2E0"/>
<sequence>MPSAPAPISEDVDVRLGNGLRVVLMPDHAVPAVCTAVAYDVGTRSEPEDRTGFAHLFEHLMFQGSVNLEKMAHARIIEETGGSFNASTRPDSTVYHQILPSGGVERALFLEADRMRGPRITEENLRNQIDVVSEEIRVNVLNVPYGGFPKTRLCPVLFDTFPNAHDGYGSFEDLRSATVAEAEDFFHHFYSPSNAALVVTGDFDAEATLSLVHKHFADIPGRDAPDRPDFGEPDLTASRHHREHDPLTPLPAFASGWRVPDPIGEFAEFLPFVVLAEVLAGGERSRLVRRLVHTDHTVMTVNAAANLLGDPFGVRSPTGFRIAGYLPENGEVEPVLEVIREETDRLAADGLEPGELAGVRARMNARLIRNLDDLRARTVWATAGTLQRNRPRFAEDLPAMVDAVTAEQLAAAASTLVPERRATVEIVPGGTP</sequence>
<dbReference type="InterPro" id="IPR007863">
    <property type="entry name" value="Peptidase_M16_C"/>
</dbReference>
<dbReference type="Pfam" id="PF05193">
    <property type="entry name" value="Peptidase_M16_C"/>
    <property type="match status" value="1"/>
</dbReference>
<dbReference type="InterPro" id="IPR011765">
    <property type="entry name" value="Pept_M16_N"/>
</dbReference>
<name>A0A263D2E0_9PSEU</name>
<protein>
    <submittedName>
        <fullName evidence="5">Peptidase M16</fullName>
    </submittedName>
</protein>
<dbReference type="PANTHER" id="PTHR11851:SF49">
    <property type="entry name" value="MITOCHONDRIAL-PROCESSING PEPTIDASE SUBUNIT ALPHA"/>
    <property type="match status" value="1"/>
</dbReference>
<evidence type="ECO:0000313" key="6">
    <source>
        <dbReference type="Proteomes" id="UP000242444"/>
    </source>
</evidence>
<evidence type="ECO:0000259" key="3">
    <source>
        <dbReference type="Pfam" id="PF00675"/>
    </source>
</evidence>
<dbReference type="PANTHER" id="PTHR11851">
    <property type="entry name" value="METALLOPROTEASE"/>
    <property type="match status" value="1"/>
</dbReference>
<dbReference type="InterPro" id="IPR011249">
    <property type="entry name" value="Metalloenz_LuxS/M16"/>
</dbReference>
<feature type="region of interest" description="Disordered" evidence="2">
    <location>
        <begin position="222"/>
        <end position="243"/>
    </location>
</feature>
<evidence type="ECO:0000259" key="4">
    <source>
        <dbReference type="Pfam" id="PF05193"/>
    </source>
</evidence>
<evidence type="ECO:0000256" key="2">
    <source>
        <dbReference type="SAM" id="MobiDB-lite"/>
    </source>
</evidence>
<feature type="domain" description="Peptidase M16 N-terminal" evidence="3">
    <location>
        <begin position="21"/>
        <end position="138"/>
    </location>
</feature>
<evidence type="ECO:0000256" key="1">
    <source>
        <dbReference type="ARBA" id="ARBA00007261"/>
    </source>
</evidence>
<dbReference type="RefSeq" id="WP_094863098.1">
    <property type="nucleotide sequence ID" value="NZ_NKYE01000007.1"/>
</dbReference>
<dbReference type="AlphaFoldDB" id="A0A263D2E0"/>
<gene>
    <name evidence="5" type="ORF">CFN78_13345</name>
</gene>
<comment type="caution">
    <text evidence="5">The sequence shown here is derived from an EMBL/GenBank/DDBJ whole genome shotgun (WGS) entry which is preliminary data.</text>
</comment>
<proteinExistence type="inferred from homology"/>
<organism evidence="5 6">
    <name type="scientific">Amycolatopsis antarctica</name>
    <dbReference type="NCBI Taxonomy" id="1854586"/>
    <lineage>
        <taxon>Bacteria</taxon>
        <taxon>Bacillati</taxon>
        <taxon>Actinomycetota</taxon>
        <taxon>Actinomycetes</taxon>
        <taxon>Pseudonocardiales</taxon>
        <taxon>Pseudonocardiaceae</taxon>
        <taxon>Amycolatopsis</taxon>
    </lineage>
</organism>
<dbReference type="Gene3D" id="3.30.830.10">
    <property type="entry name" value="Metalloenzyme, LuxS/M16 peptidase-like"/>
    <property type="match status" value="2"/>
</dbReference>
<dbReference type="InterPro" id="IPR050361">
    <property type="entry name" value="MPP/UQCRC_Complex"/>
</dbReference>